<reference evidence="1 2" key="1">
    <citation type="submission" date="2024-04" db="EMBL/GenBank/DDBJ databases">
        <title>Albibacterium profundi sp. nov., isolated from sediment of the Challenger Deep of Mariana Trench.</title>
        <authorList>
            <person name="Wang Y."/>
        </authorList>
    </citation>
    <scope>NUCLEOTIDE SEQUENCE [LARGE SCALE GENOMIC DNA]</scope>
    <source>
        <strain evidence="1 2">RHL897</strain>
    </source>
</reference>
<evidence type="ECO:0008006" key="3">
    <source>
        <dbReference type="Google" id="ProtNLM"/>
    </source>
</evidence>
<dbReference type="Proteomes" id="UP001580928">
    <property type="component" value="Unassembled WGS sequence"/>
</dbReference>
<name>A0ABV5CEW6_9SPHI</name>
<dbReference type="RefSeq" id="WP_375557638.1">
    <property type="nucleotide sequence ID" value="NZ_JBBVGT010000002.1"/>
</dbReference>
<comment type="caution">
    <text evidence="1">The sequence shown here is derived from an EMBL/GenBank/DDBJ whole genome shotgun (WGS) entry which is preliminary data.</text>
</comment>
<proteinExistence type="predicted"/>
<evidence type="ECO:0000313" key="1">
    <source>
        <dbReference type="EMBL" id="MFB5946109.1"/>
    </source>
</evidence>
<gene>
    <name evidence="1" type="ORF">WKR92_09720</name>
</gene>
<keyword evidence="2" id="KW-1185">Reference proteome</keyword>
<organism evidence="1 2">
    <name type="scientific">Albibacterium profundi</name>
    <dbReference type="NCBI Taxonomy" id="3134906"/>
    <lineage>
        <taxon>Bacteria</taxon>
        <taxon>Pseudomonadati</taxon>
        <taxon>Bacteroidota</taxon>
        <taxon>Sphingobacteriia</taxon>
        <taxon>Sphingobacteriales</taxon>
        <taxon>Sphingobacteriaceae</taxon>
        <taxon>Albibacterium</taxon>
    </lineage>
</organism>
<dbReference type="EMBL" id="JBBVGT010000002">
    <property type="protein sequence ID" value="MFB5946109.1"/>
    <property type="molecule type" value="Genomic_DNA"/>
</dbReference>
<protein>
    <recommendedName>
        <fullName evidence="3">Phage head morphogenesis domain-containing protein</fullName>
    </recommendedName>
</protein>
<accession>A0ABV5CEW6</accession>
<sequence length="612" mass="69058">MAKKNVIGGVNWDASAFMANEAIAARVKTIHNTAIREASAIAAKLKPNPDKIFTFDDYPQTKKLVDKLFSDFAGKMTANIKQGNTDAFAIAHAKNDALLDYLSKKTKIPRSTLEKKYKYGARNLEGLQAFQSRKTNGLNLSDRVWKISKSARKEIELGIDLGLEEGMDAAKLSRKVRQNLADPGQLFRRVRDKHGNLKLSKRAKELHPGQGVYRSSYKNAMRLTRTEINMAYRTADHDRWASLDFIVGIEVKLSNNPNHCPTCIELAGKYPKEFKFVGWHPQCRCFATPILPTEDEYDVLELMLLNEEDTSSFQSVNMVKTVPTGMIDWINNNKDRAKNWKSMPYFVRDNFQGGKIGNNFAFRNIAAAKKPKSSIPQIKDIGGYKDKYSNIGNYNQAKQVVNKLIPLANNVQMGAKVSKEAIPDMLGALDYLTSNYVVGSEKLSGVMFKGGARYHGRVVRWSTGNIKDIDFGSGTDRWIYSRKRHTGAEILENLKRGKSAVDEQFNSISTIVHEYAHVIATRHSQDLVKTATGRNAPEFFEKLNTINKDYHVELRNLMSTNKEAAAEIYLGRYASTNINELMAEGFTEFTLSKNPSKYALRIGNLIDEYFRK</sequence>
<evidence type="ECO:0000313" key="2">
    <source>
        <dbReference type="Proteomes" id="UP001580928"/>
    </source>
</evidence>